<dbReference type="FunCoup" id="A0A6M4HAT6">
    <property type="interactions" value="7"/>
</dbReference>
<keyword evidence="2 5" id="KW-0812">Transmembrane</keyword>
<feature type="domain" description="Yip1" evidence="6">
    <location>
        <begin position="9"/>
        <end position="172"/>
    </location>
</feature>
<accession>A0A6M4HAT6</accession>
<feature type="transmembrane region" description="Helical" evidence="5">
    <location>
        <begin position="63"/>
        <end position="92"/>
    </location>
</feature>
<evidence type="ECO:0000256" key="2">
    <source>
        <dbReference type="ARBA" id="ARBA00022692"/>
    </source>
</evidence>
<comment type="subcellular location">
    <subcellularLocation>
        <location evidence="1">Membrane</location>
        <topology evidence="1">Multi-pass membrane protein</topology>
    </subcellularLocation>
</comment>
<dbReference type="Proteomes" id="UP000503096">
    <property type="component" value="Chromosome"/>
</dbReference>
<dbReference type="AlphaFoldDB" id="A0A6M4HAT6"/>
<gene>
    <name evidence="7" type="primary">yohC</name>
    <name evidence="7" type="ORF">DSM104440_02786</name>
</gene>
<feature type="transmembrane region" description="Helical" evidence="5">
    <location>
        <begin position="113"/>
        <end position="139"/>
    </location>
</feature>
<proteinExistence type="predicted"/>
<feature type="transmembrane region" description="Helical" evidence="5">
    <location>
        <begin position="35"/>
        <end position="57"/>
    </location>
</feature>
<keyword evidence="3 5" id="KW-1133">Transmembrane helix</keyword>
<feature type="transmembrane region" description="Helical" evidence="5">
    <location>
        <begin position="159"/>
        <end position="182"/>
    </location>
</feature>
<dbReference type="GO" id="GO:0016020">
    <property type="term" value="C:membrane"/>
    <property type="evidence" value="ECO:0007669"/>
    <property type="project" value="UniProtKB-SubCell"/>
</dbReference>
<evidence type="ECO:0000313" key="7">
    <source>
        <dbReference type="EMBL" id="QJR15958.1"/>
    </source>
</evidence>
<keyword evidence="4 5" id="KW-0472">Membrane</keyword>
<evidence type="ECO:0000256" key="3">
    <source>
        <dbReference type="ARBA" id="ARBA00022989"/>
    </source>
</evidence>
<organism evidence="7 8">
    <name type="scientific">Usitatibacter palustris</name>
    <dbReference type="NCBI Taxonomy" id="2732487"/>
    <lineage>
        <taxon>Bacteria</taxon>
        <taxon>Pseudomonadati</taxon>
        <taxon>Pseudomonadota</taxon>
        <taxon>Betaproteobacteria</taxon>
        <taxon>Nitrosomonadales</taxon>
        <taxon>Usitatibacteraceae</taxon>
        <taxon>Usitatibacter</taxon>
    </lineage>
</organism>
<evidence type="ECO:0000256" key="5">
    <source>
        <dbReference type="SAM" id="Phobius"/>
    </source>
</evidence>
<dbReference type="KEGG" id="upl:DSM104440_02786"/>
<dbReference type="RefSeq" id="WP_171163689.1">
    <property type="nucleotide sequence ID" value="NZ_CP053073.1"/>
</dbReference>
<dbReference type="Pfam" id="PF04893">
    <property type="entry name" value="Yip1"/>
    <property type="match status" value="1"/>
</dbReference>
<name>A0A6M4HAT6_9PROT</name>
<evidence type="ECO:0000256" key="1">
    <source>
        <dbReference type="ARBA" id="ARBA00004141"/>
    </source>
</evidence>
<evidence type="ECO:0000256" key="4">
    <source>
        <dbReference type="ARBA" id="ARBA00023136"/>
    </source>
</evidence>
<evidence type="ECO:0000259" key="6">
    <source>
        <dbReference type="Pfam" id="PF04893"/>
    </source>
</evidence>
<dbReference type="InterPro" id="IPR006977">
    <property type="entry name" value="Yip1_dom"/>
</dbReference>
<dbReference type="InParanoid" id="A0A6M4HAT6"/>
<dbReference type="EMBL" id="CP053073">
    <property type="protein sequence ID" value="QJR15958.1"/>
    <property type="molecule type" value="Genomic_DNA"/>
</dbReference>
<evidence type="ECO:0000313" key="8">
    <source>
        <dbReference type="Proteomes" id="UP000503096"/>
    </source>
</evidence>
<protein>
    <submittedName>
        <fullName evidence="7">Inner membrane protein YohC</fullName>
    </submittedName>
</protein>
<reference evidence="7 8" key="1">
    <citation type="submission" date="2020-04" db="EMBL/GenBank/DDBJ databases">
        <title>Usitatibacter rugosus gen. nov., sp. nov. and Usitatibacter palustris sp. nov., novel members of Usitatibacteraceae fam. nov. within the order Nitrosomonadales isolated from soil.</title>
        <authorList>
            <person name="Huber K.J."/>
            <person name="Neumann-Schaal M."/>
            <person name="Geppert A."/>
            <person name="Luckner M."/>
            <person name="Wanner G."/>
            <person name="Overmann J."/>
        </authorList>
    </citation>
    <scope>NUCLEOTIDE SEQUENCE [LARGE SCALE GENOMIC DNA]</scope>
    <source>
        <strain evidence="7 8">Swamp67</strain>
    </source>
</reference>
<keyword evidence="8" id="KW-1185">Reference proteome</keyword>
<sequence>MNLVDRVKNILLQPKSEWQVIAGETHTVAGLYTGYVMILAAIPVLAAFIGLSLVGLGGARLSIAYGVTFMVVQYLLSLASVYILALIIDFLAPNFGGTKDFMQAMKVAAFSWTAAWVAGIFAIVPLLGILAIVGLYSLYLLYLGLPVLMKTPEDKALPYTVVVILAAIVISVIVQAVAGFALPGRMRGF</sequence>